<proteinExistence type="predicted"/>
<dbReference type="EMBL" id="SBKQ01000001">
    <property type="protein sequence ID" value="RXR35326.1"/>
    <property type="molecule type" value="Genomic_DNA"/>
</dbReference>
<gene>
    <name evidence="1" type="ORF">EQG68_00070</name>
</gene>
<evidence type="ECO:0000313" key="1">
    <source>
        <dbReference type="EMBL" id="RXR35326.1"/>
    </source>
</evidence>
<organism evidence="1 2">
    <name type="scientific">Flavobacterium piscinae</name>
    <dbReference type="NCBI Taxonomy" id="2506424"/>
    <lineage>
        <taxon>Bacteria</taxon>
        <taxon>Pseudomonadati</taxon>
        <taxon>Bacteroidota</taxon>
        <taxon>Flavobacteriia</taxon>
        <taxon>Flavobacteriales</taxon>
        <taxon>Flavobacteriaceae</taxon>
        <taxon>Flavobacterium</taxon>
    </lineage>
</organism>
<sequence length="112" mass="13038">MKKKVALLNLYLMSAVLFTILFQSLHSYQYLVAGYVEETEACHHSHDGISHQHSEESCSICDFHFWFYTQPEVLTYRFDFPIKPVPYLYQEQALITTFSGSLFSHRGPPQTV</sequence>
<protein>
    <recommendedName>
        <fullName evidence="3">DUF2946 domain-containing protein</fullName>
    </recommendedName>
</protein>
<comment type="caution">
    <text evidence="1">The sequence shown here is derived from an EMBL/GenBank/DDBJ whole genome shotgun (WGS) entry which is preliminary data.</text>
</comment>
<keyword evidence="2" id="KW-1185">Reference proteome</keyword>
<dbReference type="OrthoDB" id="1445232at2"/>
<dbReference type="AlphaFoldDB" id="A0A4V1N5D9"/>
<name>A0A4V1N5D9_9FLAO</name>
<dbReference type="Proteomes" id="UP000289734">
    <property type="component" value="Unassembled WGS sequence"/>
</dbReference>
<evidence type="ECO:0008006" key="3">
    <source>
        <dbReference type="Google" id="ProtNLM"/>
    </source>
</evidence>
<dbReference type="RefSeq" id="WP_129462751.1">
    <property type="nucleotide sequence ID" value="NZ_JACSXZ010000001.1"/>
</dbReference>
<evidence type="ECO:0000313" key="2">
    <source>
        <dbReference type="Proteomes" id="UP000289734"/>
    </source>
</evidence>
<accession>A0A4V1N5D9</accession>
<reference evidence="2" key="1">
    <citation type="submission" date="2019-01" db="EMBL/GenBank/DDBJ databases">
        <title>Cytophagaceae bacterium strain CAR-16.</title>
        <authorList>
            <person name="Chen W.-M."/>
        </authorList>
    </citation>
    <scope>NUCLEOTIDE SEQUENCE [LARGE SCALE GENOMIC DNA]</scope>
    <source>
        <strain evidence="2">ICH-30</strain>
    </source>
</reference>